<evidence type="ECO:0000313" key="1">
    <source>
        <dbReference type="EnsemblPlants" id="OB08G17070.1"/>
    </source>
</evidence>
<name>J3MRH8_ORYBR</name>
<dbReference type="AlphaFoldDB" id="J3MRH8"/>
<dbReference type="Proteomes" id="UP000006038">
    <property type="component" value="Chromosome 8"/>
</dbReference>
<dbReference type="Gramene" id="OB08G17070.1">
    <property type="protein sequence ID" value="OB08G17070.1"/>
    <property type="gene ID" value="OB08G17070"/>
</dbReference>
<organism evidence="1">
    <name type="scientific">Oryza brachyantha</name>
    <name type="common">malo sina</name>
    <dbReference type="NCBI Taxonomy" id="4533"/>
    <lineage>
        <taxon>Eukaryota</taxon>
        <taxon>Viridiplantae</taxon>
        <taxon>Streptophyta</taxon>
        <taxon>Embryophyta</taxon>
        <taxon>Tracheophyta</taxon>
        <taxon>Spermatophyta</taxon>
        <taxon>Magnoliopsida</taxon>
        <taxon>Liliopsida</taxon>
        <taxon>Poales</taxon>
        <taxon>Poaceae</taxon>
        <taxon>BOP clade</taxon>
        <taxon>Oryzoideae</taxon>
        <taxon>Oryzeae</taxon>
        <taxon>Oryzinae</taxon>
        <taxon>Oryza</taxon>
    </lineage>
</organism>
<reference evidence="1" key="1">
    <citation type="journal article" date="2013" name="Nat. Commun.">
        <title>Whole-genome sequencing of Oryza brachyantha reveals mechanisms underlying Oryza genome evolution.</title>
        <authorList>
            <person name="Chen J."/>
            <person name="Huang Q."/>
            <person name="Gao D."/>
            <person name="Wang J."/>
            <person name="Lang Y."/>
            <person name="Liu T."/>
            <person name="Li B."/>
            <person name="Bai Z."/>
            <person name="Luis Goicoechea J."/>
            <person name="Liang C."/>
            <person name="Chen C."/>
            <person name="Zhang W."/>
            <person name="Sun S."/>
            <person name="Liao Y."/>
            <person name="Zhang X."/>
            <person name="Yang L."/>
            <person name="Song C."/>
            <person name="Wang M."/>
            <person name="Shi J."/>
            <person name="Liu G."/>
            <person name="Liu J."/>
            <person name="Zhou H."/>
            <person name="Zhou W."/>
            <person name="Yu Q."/>
            <person name="An N."/>
            <person name="Chen Y."/>
            <person name="Cai Q."/>
            <person name="Wang B."/>
            <person name="Liu B."/>
            <person name="Min J."/>
            <person name="Huang Y."/>
            <person name="Wu H."/>
            <person name="Li Z."/>
            <person name="Zhang Y."/>
            <person name="Yin Y."/>
            <person name="Song W."/>
            <person name="Jiang J."/>
            <person name="Jackson S.A."/>
            <person name="Wing R.A."/>
            <person name="Wang J."/>
            <person name="Chen M."/>
        </authorList>
    </citation>
    <scope>NUCLEOTIDE SEQUENCE [LARGE SCALE GENOMIC DNA]</scope>
    <source>
        <strain evidence="1">cv. IRGC 101232</strain>
    </source>
</reference>
<accession>J3MRH8</accession>
<dbReference type="EnsemblPlants" id="OB08G17070.1">
    <property type="protein sequence ID" value="OB08G17070.1"/>
    <property type="gene ID" value="OB08G17070"/>
</dbReference>
<dbReference type="HOGENOM" id="CLU_2964596_0_0_1"/>
<keyword evidence="2" id="KW-1185">Reference proteome</keyword>
<proteinExistence type="predicted"/>
<reference evidence="1" key="2">
    <citation type="submission" date="2013-04" db="UniProtKB">
        <authorList>
            <consortium name="EnsemblPlants"/>
        </authorList>
    </citation>
    <scope>IDENTIFICATION</scope>
</reference>
<evidence type="ECO:0000313" key="2">
    <source>
        <dbReference type="Proteomes" id="UP000006038"/>
    </source>
</evidence>
<sequence length="59" mass="6862">MSALLRHPVPRCRPHHFGGWDDLLYDEEQQESTGKRSTPLLTRLLVALFSFLGSWLRIL</sequence>
<protein>
    <submittedName>
        <fullName evidence="1">Uncharacterized protein</fullName>
    </submittedName>
</protein>